<dbReference type="SUPFAM" id="SSF89550">
    <property type="entry name" value="PHP domain-like"/>
    <property type="match status" value="1"/>
</dbReference>
<dbReference type="PATRIC" id="fig|742738.3.peg.2292"/>
<dbReference type="RefSeq" id="WP_198527990.1">
    <property type="nucleotide sequence ID" value="NZ_KN174163.1"/>
</dbReference>
<dbReference type="eggNOG" id="COG0613">
    <property type="taxonomic scope" value="Bacteria"/>
</dbReference>
<dbReference type="InterPro" id="IPR016195">
    <property type="entry name" value="Pol/histidinol_Pase-like"/>
</dbReference>
<dbReference type="PANTHER" id="PTHR42924:SF3">
    <property type="entry name" value="POLYMERASE_HISTIDINOL PHOSPHATASE N-TERMINAL DOMAIN-CONTAINING PROTEIN"/>
    <property type="match status" value="1"/>
</dbReference>
<feature type="non-terminal residue" evidence="1">
    <location>
        <position position="1"/>
    </location>
</feature>
<dbReference type="Gene3D" id="3.20.20.140">
    <property type="entry name" value="Metal-dependent hydrolases"/>
    <property type="match status" value="1"/>
</dbReference>
<evidence type="ECO:0000313" key="1">
    <source>
        <dbReference type="EMBL" id="KGF55163.1"/>
    </source>
</evidence>
<dbReference type="PANTHER" id="PTHR42924">
    <property type="entry name" value="EXONUCLEASE"/>
    <property type="match status" value="1"/>
</dbReference>
<dbReference type="HOGENOM" id="CLU_1622430_0_0_9"/>
<dbReference type="AlphaFoldDB" id="A0A096B6X4"/>
<dbReference type="CDD" id="cd07438">
    <property type="entry name" value="PHP_HisPPase_AMP"/>
    <property type="match status" value="1"/>
</dbReference>
<keyword evidence="2" id="KW-1185">Reference proteome</keyword>
<evidence type="ECO:0000313" key="2">
    <source>
        <dbReference type="Proteomes" id="UP000029585"/>
    </source>
</evidence>
<evidence type="ECO:0008006" key="3">
    <source>
        <dbReference type="Google" id="ProtNLM"/>
    </source>
</evidence>
<dbReference type="EMBL" id="ADLO01000063">
    <property type="protein sequence ID" value="KGF55163.1"/>
    <property type="molecule type" value="Genomic_DNA"/>
</dbReference>
<reference evidence="1 2" key="1">
    <citation type="submission" date="2011-08" db="EMBL/GenBank/DDBJ databases">
        <title>The Genome Sequence of Clostridium orbiscindens 1_3_50AFAA.</title>
        <authorList>
            <consortium name="The Broad Institute Genome Sequencing Platform"/>
            <person name="Earl A."/>
            <person name="Ward D."/>
            <person name="Feldgarden M."/>
            <person name="Gevers D."/>
            <person name="Daigneault M."/>
            <person name="Strauss J."/>
            <person name="Allen-Vercoe E."/>
            <person name="Young S.K."/>
            <person name="Zeng Q."/>
            <person name="Gargeya S."/>
            <person name="Fitzgerald M."/>
            <person name="Haas B."/>
            <person name="Abouelleil A."/>
            <person name="Alvarado L."/>
            <person name="Arachchi H.M."/>
            <person name="Berlin A."/>
            <person name="Brown A."/>
            <person name="Chapman S.B."/>
            <person name="Chen Z."/>
            <person name="Dunbar C."/>
            <person name="Freedman E."/>
            <person name="Gearin G."/>
            <person name="Gellesch M."/>
            <person name="Goldberg J."/>
            <person name="Griggs A."/>
            <person name="Gujja S."/>
            <person name="Heiman D."/>
            <person name="Howarth C."/>
            <person name="Larson L."/>
            <person name="Lui A."/>
            <person name="MacDonald P.J.P."/>
            <person name="Montmayeur A."/>
            <person name="Murphy C."/>
            <person name="Neiman D."/>
            <person name="Pearson M."/>
            <person name="Priest M."/>
            <person name="Roberts A."/>
            <person name="Saif S."/>
            <person name="Shea T."/>
            <person name="Shenoy N."/>
            <person name="Sisk P."/>
            <person name="Stolte C."/>
            <person name="Sykes S."/>
            <person name="Wortman J."/>
            <person name="Nusbaum C."/>
            <person name="Birren B."/>
        </authorList>
    </citation>
    <scope>NUCLEOTIDE SEQUENCE [LARGE SCALE GENOMIC DNA]</scope>
    <source>
        <strain evidence="1 2">1_3_50AFAA</strain>
    </source>
</reference>
<name>A0A096B6X4_FLAPL</name>
<dbReference type="GO" id="GO:0035312">
    <property type="term" value="F:5'-3' DNA exonuclease activity"/>
    <property type="evidence" value="ECO:0007669"/>
    <property type="project" value="TreeGrafter"/>
</dbReference>
<dbReference type="Proteomes" id="UP000029585">
    <property type="component" value="Unassembled WGS sequence"/>
</dbReference>
<comment type="caution">
    <text evidence="1">The sequence shown here is derived from an EMBL/GenBank/DDBJ whole genome shotgun (WGS) entry which is preliminary data.</text>
</comment>
<accession>A0A096B6X4</accession>
<gene>
    <name evidence="1" type="ORF">HMPREF9460_02230</name>
</gene>
<organism evidence="1 2">
    <name type="scientific">Flavonifractor plautii 1_3_50AFAA</name>
    <dbReference type="NCBI Taxonomy" id="742738"/>
    <lineage>
        <taxon>Bacteria</taxon>
        <taxon>Bacillati</taxon>
        <taxon>Bacillota</taxon>
        <taxon>Clostridia</taxon>
        <taxon>Eubacteriales</taxon>
        <taxon>Oscillospiraceae</taxon>
        <taxon>Flavonifractor</taxon>
    </lineage>
</organism>
<sequence>RRSGRRPHFARVMLRRGYVSSLREAFDRYLDTDEYQRIERWKAGAPECIAAIHDAGGKAVLAHPCQLGCSHGRLEEILRALKDAGLDGIECFYPRHSPEQTAAYLRLADKYGLHITGGSDFHGEAVRPDSFLTPIPLNLNWLGTFQNAQPHRNKLYQSQIPHFR</sequence>
<proteinExistence type="predicted"/>
<protein>
    <recommendedName>
        <fullName evidence="3">PHP domain-containing protein</fullName>
    </recommendedName>
</protein>
<dbReference type="GO" id="GO:0004534">
    <property type="term" value="F:5'-3' RNA exonuclease activity"/>
    <property type="evidence" value="ECO:0007669"/>
    <property type="project" value="TreeGrafter"/>
</dbReference>
<dbReference type="InterPro" id="IPR052018">
    <property type="entry name" value="PHP_domain"/>
</dbReference>